<dbReference type="GO" id="GO:0030170">
    <property type="term" value="F:pyridoxal phosphate binding"/>
    <property type="evidence" value="ECO:0007669"/>
    <property type="project" value="TreeGrafter"/>
</dbReference>
<name>A0A1M6IRE5_9FIRM</name>
<sequence>MGKRYPVLNIDIKKLVNNARIITEKCNENGIDTACVIKGYNGIPEVAEEMAKCGCSQVASSRIDQLKDVKLRGMAMDTLLLRIPMMSELEEVIRYADISLNSQRETLVELDRMAVENNTKHRVILMRDLGDLREGIFDRDEFIETACFIENSLKGLVLEGIGTNLSCYGSVAPTEKNLSMLVEDAEEIEKLIDRKLRYVSGGATTTLPLFYRNKLPKGINHLRLGESIICAMDLPLYWDTDIEGLEKGVFTMDAQIIEIRRKPSYPIGEKCVNAFGETPEYEDRGIRLRALLAVGNRDVGDYSSLEPIDEGVELVGASSDHLIVDIEEAGREYAIGDIMKFNMYYQAVLFASDNRLMNIELNR</sequence>
<evidence type="ECO:0000313" key="6">
    <source>
        <dbReference type="Proteomes" id="UP000184052"/>
    </source>
</evidence>
<proteinExistence type="predicted"/>
<reference evidence="5 6" key="1">
    <citation type="submission" date="2016-11" db="EMBL/GenBank/DDBJ databases">
        <authorList>
            <person name="Jaros S."/>
            <person name="Januszkiewicz K."/>
            <person name="Wedrychowicz H."/>
        </authorList>
    </citation>
    <scope>NUCLEOTIDE SEQUENCE [LARGE SCALE GENOMIC DNA]</scope>
    <source>
        <strain evidence="5 6">DSM 17477</strain>
    </source>
</reference>
<dbReference type="GO" id="GO:0005829">
    <property type="term" value="C:cytosol"/>
    <property type="evidence" value="ECO:0007669"/>
    <property type="project" value="TreeGrafter"/>
</dbReference>
<dbReference type="InterPro" id="IPR000821">
    <property type="entry name" value="Ala_racemase"/>
</dbReference>
<comment type="cofactor">
    <cofactor evidence="1">
        <name>pyridoxal 5'-phosphate</name>
        <dbReference type="ChEBI" id="CHEBI:597326"/>
    </cofactor>
</comment>
<gene>
    <name evidence="5" type="ORF">SAMN02745751_02406</name>
</gene>
<dbReference type="PANTHER" id="PTHR30511:SF3">
    <property type="entry name" value="LYSINE RACEMASE"/>
    <property type="match status" value="1"/>
</dbReference>
<dbReference type="Gene3D" id="3.20.20.10">
    <property type="entry name" value="Alanine racemase"/>
    <property type="match status" value="1"/>
</dbReference>
<dbReference type="PANTHER" id="PTHR30511">
    <property type="entry name" value="ALANINE RACEMASE"/>
    <property type="match status" value="1"/>
</dbReference>
<dbReference type="InterPro" id="IPR029066">
    <property type="entry name" value="PLP-binding_barrel"/>
</dbReference>
<feature type="domain" description="Alanine racemase N-terminal" evidence="4">
    <location>
        <begin position="10"/>
        <end position="228"/>
    </location>
</feature>
<protein>
    <submittedName>
        <fullName evidence="5">Predicted amino acid racemase</fullName>
    </submittedName>
</protein>
<dbReference type="GO" id="GO:0008784">
    <property type="term" value="F:alanine racemase activity"/>
    <property type="evidence" value="ECO:0007669"/>
    <property type="project" value="TreeGrafter"/>
</dbReference>
<keyword evidence="3" id="KW-0413">Isomerase</keyword>
<dbReference type="STRING" id="1121476.SAMN02745751_02406"/>
<dbReference type="OrthoDB" id="504078at2"/>
<dbReference type="RefSeq" id="WP_073049829.1">
    <property type="nucleotide sequence ID" value="NZ_FQZL01000018.1"/>
</dbReference>
<organism evidence="5 6">
    <name type="scientific">Dethiosulfatibacter aminovorans DSM 17477</name>
    <dbReference type="NCBI Taxonomy" id="1121476"/>
    <lineage>
        <taxon>Bacteria</taxon>
        <taxon>Bacillati</taxon>
        <taxon>Bacillota</taxon>
        <taxon>Tissierellia</taxon>
        <taxon>Dethiosulfatibacter</taxon>
    </lineage>
</organism>
<dbReference type="EMBL" id="FQZL01000018">
    <property type="protein sequence ID" value="SHJ37022.1"/>
    <property type="molecule type" value="Genomic_DNA"/>
</dbReference>
<evidence type="ECO:0000256" key="2">
    <source>
        <dbReference type="ARBA" id="ARBA00022898"/>
    </source>
</evidence>
<dbReference type="InterPro" id="IPR001608">
    <property type="entry name" value="Ala_racemase_N"/>
</dbReference>
<evidence type="ECO:0000313" key="5">
    <source>
        <dbReference type="EMBL" id="SHJ37022.1"/>
    </source>
</evidence>
<dbReference type="SUPFAM" id="SSF51419">
    <property type="entry name" value="PLP-binding barrel"/>
    <property type="match status" value="1"/>
</dbReference>
<keyword evidence="2" id="KW-0663">Pyridoxal phosphate</keyword>
<keyword evidence="6" id="KW-1185">Reference proteome</keyword>
<evidence type="ECO:0000256" key="3">
    <source>
        <dbReference type="ARBA" id="ARBA00023235"/>
    </source>
</evidence>
<evidence type="ECO:0000256" key="1">
    <source>
        <dbReference type="ARBA" id="ARBA00001933"/>
    </source>
</evidence>
<evidence type="ECO:0000259" key="4">
    <source>
        <dbReference type="Pfam" id="PF01168"/>
    </source>
</evidence>
<accession>A0A1M6IRE5</accession>
<dbReference type="Proteomes" id="UP000184052">
    <property type="component" value="Unassembled WGS sequence"/>
</dbReference>
<dbReference type="Pfam" id="PF01168">
    <property type="entry name" value="Ala_racemase_N"/>
    <property type="match status" value="1"/>
</dbReference>
<dbReference type="AlphaFoldDB" id="A0A1M6IRE5"/>